<gene>
    <name evidence="2" type="ORF">HF086_000274</name>
</gene>
<dbReference type="PANTHER" id="PTHR12552:SF1">
    <property type="entry name" value="RHO GTPASE-ACTIVATING PROTEIN GRAF"/>
    <property type="match status" value="1"/>
</dbReference>
<comment type="caution">
    <text evidence="2">The sequence shown here is derived from an EMBL/GenBank/DDBJ whole genome shotgun (WGS) entry which is preliminary data.</text>
</comment>
<evidence type="ECO:0000313" key="3">
    <source>
        <dbReference type="Proteomes" id="UP000814243"/>
    </source>
</evidence>
<sequence length="127" mass="14356">MYKVTPFSSTASETQRSRAQADAAMDMAERDFCQASLEYVFQLQAVQERKKFELVETLLGFVFGWWTFHHTAHDVHADAEPRVKDLQLRIQRSKEEDAAPEDAAGGLSRAGYLFLMEKSESSRAPPG</sequence>
<reference evidence="2" key="1">
    <citation type="journal article" date="2021" name="G3 (Bethesda)">
        <title>Genome and transcriptome analysis of the beet armyworm Spodoptera exigua reveals targets for pest control. .</title>
        <authorList>
            <person name="Simon S."/>
            <person name="Breeschoten T."/>
            <person name="Jansen H.J."/>
            <person name="Dirks R.P."/>
            <person name="Schranz M.E."/>
            <person name="Ros V.I.D."/>
        </authorList>
    </citation>
    <scope>NUCLEOTIDE SEQUENCE</scope>
    <source>
        <strain evidence="2">TB_SE_WUR_2020</strain>
    </source>
</reference>
<organism evidence="2 3">
    <name type="scientific">Spodoptera exigua</name>
    <name type="common">Beet armyworm</name>
    <name type="synonym">Noctua fulgens</name>
    <dbReference type="NCBI Taxonomy" id="7107"/>
    <lineage>
        <taxon>Eukaryota</taxon>
        <taxon>Metazoa</taxon>
        <taxon>Ecdysozoa</taxon>
        <taxon>Arthropoda</taxon>
        <taxon>Hexapoda</taxon>
        <taxon>Insecta</taxon>
        <taxon>Pterygota</taxon>
        <taxon>Neoptera</taxon>
        <taxon>Endopterygota</taxon>
        <taxon>Lepidoptera</taxon>
        <taxon>Glossata</taxon>
        <taxon>Ditrysia</taxon>
        <taxon>Noctuoidea</taxon>
        <taxon>Noctuidae</taxon>
        <taxon>Amphipyrinae</taxon>
        <taxon>Spodoptera</taxon>
    </lineage>
</organism>
<feature type="domain" description="BAR" evidence="1">
    <location>
        <begin position="16"/>
        <end position="98"/>
    </location>
</feature>
<dbReference type="InterPro" id="IPR027267">
    <property type="entry name" value="AH/BAR_dom_sf"/>
</dbReference>
<proteinExistence type="predicted"/>
<dbReference type="Gene3D" id="1.20.1270.60">
    <property type="entry name" value="Arfaptin homology (AH) domain/BAR domain"/>
    <property type="match status" value="1"/>
</dbReference>
<evidence type="ECO:0000313" key="2">
    <source>
        <dbReference type="EMBL" id="KAH9631937.1"/>
    </source>
</evidence>
<dbReference type="PANTHER" id="PTHR12552">
    <property type="entry name" value="OLIGOPHRENIN 1"/>
    <property type="match status" value="1"/>
</dbReference>
<name>A0A922SBS1_SPOEX</name>
<dbReference type="EMBL" id="JACEFF010000738">
    <property type="protein sequence ID" value="KAH9631937.1"/>
    <property type="molecule type" value="Genomic_DNA"/>
</dbReference>
<dbReference type="InterPro" id="IPR004148">
    <property type="entry name" value="BAR_dom"/>
</dbReference>
<accession>A0A922SBS1</accession>
<dbReference type="InterPro" id="IPR047234">
    <property type="entry name" value="GRAF_fam"/>
</dbReference>
<dbReference type="AlphaFoldDB" id="A0A922SBS1"/>
<dbReference type="Pfam" id="PF16746">
    <property type="entry name" value="BAR_3"/>
    <property type="match status" value="1"/>
</dbReference>
<evidence type="ECO:0000259" key="1">
    <source>
        <dbReference type="Pfam" id="PF16746"/>
    </source>
</evidence>
<dbReference type="Proteomes" id="UP000814243">
    <property type="component" value="Unassembled WGS sequence"/>
</dbReference>
<dbReference type="GO" id="GO:0005737">
    <property type="term" value="C:cytoplasm"/>
    <property type="evidence" value="ECO:0007669"/>
    <property type="project" value="InterPro"/>
</dbReference>
<dbReference type="SUPFAM" id="SSF103657">
    <property type="entry name" value="BAR/IMD domain-like"/>
    <property type="match status" value="1"/>
</dbReference>
<protein>
    <recommendedName>
        <fullName evidence="1">BAR domain-containing protein</fullName>
    </recommendedName>
</protein>
<dbReference type="GO" id="GO:0005096">
    <property type="term" value="F:GTPase activator activity"/>
    <property type="evidence" value="ECO:0007669"/>
    <property type="project" value="InterPro"/>
</dbReference>